<dbReference type="RefSeq" id="WP_069726268.1">
    <property type="nucleotide sequence ID" value="NZ_MDCO01000009.1"/>
</dbReference>
<organism evidence="1 2">
    <name type="scientific">Brachyspira hampsonii</name>
    <dbReference type="NCBI Taxonomy" id="1287055"/>
    <lineage>
        <taxon>Bacteria</taxon>
        <taxon>Pseudomonadati</taxon>
        <taxon>Spirochaetota</taxon>
        <taxon>Spirochaetia</taxon>
        <taxon>Brachyspirales</taxon>
        <taxon>Brachyspiraceae</taxon>
        <taxon>Brachyspira</taxon>
    </lineage>
</organism>
<accession>A0A1E5NF31</accession>
<evidence type="ECO:0000313" key="2">
    <source>
        <dbReference type="Proteomes" id="UP000095247"/>
    </source>
</evidence>
<dbReference type="Proteomes" id="UP000095247">
    <property type="component" value="Unassembled WGS sequence"/>
</dbReference>
<proteinExistence type="predicted"/>
<dbReference type="EMBL" id="MDCO01000009">
    <property type="protein sequence ID" value="OEJ14764.1"/>
    <property type="molecule type" value="Genomic_DNA"/>
</dbReference>
<evidence type="ECO:0008006" key="3">
    <source>
        <dbReference type="Google" id="ProtNLM"/>
    </source>
</evidence>
<evidence type="ECO:0000313" key="1">
    <source>
        <dbReference type="EMBL" id="OEJ14764.1"/>
    </source>
</evidence>
<dbReference type="AlphaFoldDB" id="A0A1E5NF31"/>
<comment type="caution">
    <text evidence="1">The sequence shown here is derived from an EMBL/GenBank/DDBJ whole genome shotgun (WGS) entry which is preliminary data.</text>
</comment>
<dbReference type="Pfam" id="PF12672">
    <property type="entry name" value="DUF3793"/>
    <property type="match status" value="1"/>
</dbReference>
<dbReference type="InterPro" id="IPR024523">
    <property type="entry name" value="DUF3793"/>
</dbReference>
<protein>
    <recommendedName>
        <fullName evidence="3">DUF3793 domain-containing protein</fullName>
    </recommendedName>
</protein>
<gene>
    <name evidence="1" type="ORF">BFL38_07965</name>
</gene>
<reference evidence="1 2" key="1">
    <citation type="submission" date="2016-08" db="EMBL/GenBank/DDBJ databases">
        <title>Characterization and recognition of Brachyspira hampsonii sp. nov., a novel intestinal spirochete that is pathogenic to pigs.</title>
        <authorList>
            <person name="Mirajkar N."/>
            <person name="La T."/>
            <person name="Phillips N."/>
            <person name="Hampson D."/>
            <person name="Gebhart C."/>
        </authorList>
    </citation>
    <scope>NUCLEOTIDE SEQUENCE [LARGE SCALE GENOMIC DNA]</scope>
    <source>
        <strain evidence="1 2">P280/1</strain>
    </source>
</reference>
<name>A0A1E5NF31_9SPIR</name>
<sequence length="188" mass="22395">MFDKLIIDHCAPALSGIKIANIFTYEYKNKEELNKKVSLYNNILNKRGINVGVIKHYDNKAVIYVYNKKALENYLLDDNIFKFLKNYGYRSKNIYESIEILKRRMQYSKTFPHEIGIFLGYPLIDINGFINNYGKNSLYTGYWKVYHNKKEALKTFDNYNRCRTFYINTFLRGKGILEIMDDYKLHSL</sequence>